<evidence type="ECO:0000256" key="5">
    <source>
        <dbReference type="SAM" id="MobiDB-lite"/>
    </source>
</evidence>
<keyword evidence="1 3" id="KW-0547">Nucleotide-binding</keyword>
<evidence type="ECO:0000256" key="2">
    <source>
        <dbReference type="ARBA" id="ARBA00022840"/>
    </source>
</evidence>
<keyword evidence="2 3" id="KW-0067">ATP-binding</keyword>
<feature type="coiled-coil region" evidence="4">
    <location>
        <begin position="1325"/>
        <end position="1466"/>
    </location>
</feature>
<keyword evidence="3" id="KW-0505">Motor protein</keyword>
<dbReference type="SMART" id="SM00015">
    <property type="entry name" value="IQ"/>
    <property type="match status" value="5"/>
</dbReference>
<feature type="region of interest" description="Disordered" evidence="5">
    <location>
        <begin position="94"/>
        <end position="133"/>
    </location>
</feature>
<dbReference type="GO" id="GO:0051015">
    <property type="term" value="F:actin filament binding"/>
    <property type="evidence" value="ECO:0007669"/>
    <property type="project" value="TreeGrafter"/>
</dbReference>
<evidence type="ECO:0000256" key="1">
    <source>
        <dbReference type="ARBA" id="ARBA00022741"/>
    </source>
</evidence>
<dbReference type="InterPro" id="IPR000048">
    <property type="entry name" value="IQ_motif_EF-hand-BS"/>
</dbReference>
<dbReference type="Pfam" id="PF00063">
    <property type="entry name" value="Myosin_head"/>
    <property type="match status" value="1"/>
</dbReference>
<keyword evidence="3" id="KW-0009">Actin-binding</keyword>
<proteinExistence type="inferred from homology"/>
<keyword evidence="8" id="KW-1185">Reference proteome</keyword>
<reference evidence="7" key="2">
    <citation type="submission" date="2021-04" db="EMBL/GenBank/DDBJ databases">
        <authorList>
            <person name="Podell S."/>
        </authorList>
    </citation>
    <scope>NUCLEOTIDE SEQUENCE</scope>
    <source>
        <strain evidence="7">Hildebrandi</strain>
    </source>
</reference>
<sequence length="1674" mass="191790">MESNKGSWGNRLREKLEYAASLAASLKEEQSSPDLFTEDREQEVDREGTLAHSPSKGEKADPTSKESVATEGYEAENSDKLMFRSLFSDAAETWIQGQTSNGSEIPEPVQNSSYEESSHDYEADEEIDSDSDEIPAMDDAEDAAVSVDGNNAIGATLSTSSTQERGNTLETLKSFDTNSSLGTTSHASFDSEESVEIEMDADLHGSWATVGPDSQASSSFSSVGDTAKVYIRDEQFCWLPATVLEYQKHSALVALDLPATWEKSTFTRNQKDLSNVFDDVHPSLKKVPHSELDILVSEYGVPANMLRRVIYNDYEKGDLPKQNAQGSGKRNMEDLLHQHPPAILYNLKERHYLQQPYTRVGDIMIAMNSFVWIDELYHHETRDLYSRHLIWNAIQEQQIHESDLKEHQSMYDRLGFDPHVYEVSALAYRGLARSGQDQTILVTGESGAGKTETVKIVMDHLATVQLTRPEGVDDEHDASKDVVDRVIKSSPVFEAFGNAKTVRNNNSSRFGKFIQLQYRVEPMAIAKMGCRDVPYTDLVGSKVSTYLLEKNRVVFHADGERTFHIFYQLLSAPAEFKEQLWPFFSRFGSCDFKYTAETKPSEDDDSKLWVETLETLGLFKFKDDSLLVLMQALCVILQLGNLVFVDGDSEEHHQSSQISSREQLDRLSIMIGISQDELQETMTTRTIKTPGCDRILVKLTPESAKEACDAFAKEMYSRIFDHIVYRINEFTMFPEPRDQHLSNLGHISLLDIFGFESFDVNRFEQLCINYTNEKLQHQFVLDNFNQIKSEYIDEGVDLFDFRLVDNSETLHLLEGRHGLIKTLNEECLLPKGKDESFVYKVKNHQKVSSKLINQKLDRPFEFGVEHFAGTVIYDARSFVQTNMDKLPENLLIAATRSSNSLIKDEFAKLLAQRDAHGEGSKTANKRKKEADKTVMQKFQRQLKELVAAMDGTKKRYIRCIKANAAMLPKVTDHLSTMRQLECSGLMTTLIISRESFPQKLTYDFILTRYACLMAEEQLKMRIHLDRQDKVRYMLSKWLKPLSKKNRDGSRTMPFACGKTKVFFRPGAQDLLETRRQHVYENSSRAIQTWFRGVAAIKLLALRRRCMYKIQSFGRMASVRIRLEKQQKASTVLSSWIRCQWAVMSYQTNREKVVTIQSAARRWSQEKKYKRVKEGAVVIQSVIRMSLVLSRMVRLDAAVCTISQWIRGCWYSAETKRQIAAGRIQTNWRAFTRRNELRVATEAATLIQKAWRRFVNRMILASQAESEQGLDGALAAQDDKMWLSTSSINSIDSLSSSLPFSSVELQPIKCKSNFGPINIDEKLVLQKKLQEATERERKRAVELEEVQSIFSRRVADLTKANDDLVKEIFKLRQDRDVVKKQRRIDTLQMDSQFTKVQQEMERIRRKYEKKIQTMERRALDTQRKHDAEVTSKQKELSNLETKHAYSIEKLRDELRKTQVSHQEYLEKLMNILETTQAMRETETAKISADLRAVKKEKDDQILMLQQELRAARAAKGIVINNVEPKYCIDAYGMKNKLNNDADEIAMCSQQFNDTVEKLANLITASHALPPAVGPHNVAEVAQQQDNAQRMMEMVGVLIDLYSLVEERNTHKNEGSLAAINDYIALSEPDETIRELRKRLAEIELQNERLRNELQEKEYCRKCAIREEAARRRLGR</sequence>
<feature type="binding site" evidence="3">
    <location>
        <begin position="444"/>
        <end position="451"/>
    </location>
    <ligand>
        <name>ATP</name>
        <dbReference type="ChEBI" id="CHEBI:30616"/>
    </ligand>
</feature>
<feature type="region of interest" description="Disordered" evidence="5">
    <location>
        <begin position="24"/>
        <end position="79"/>
    </location>
</feature>
<gene>
    <name evidence="7" type="ORF">IV203_029806</name>
</gene>
<feature type="coiled-coil region" evidence="4">
    <location>
        <begin position="1631"/>
        <end position="1658"/>
    </location>
</feature>
<comment type="caution">
    <text evidence="7">The sequence shown here is derived from an EMBL/GenBank/DDBJ whole genome shotgun (WGS) entry which is preliminary data.</text>
</comment>
<dbReference type="CDD" id="cd00124">
    <property type="entry name" value="MYSc"/>
    <property type="match status" value="1"/>
</dbReference>
<evidence type="ECO:0000313" key="8">
    <source>
        <dbReference type="Proteomes" id="UP000693970"/>
    </source>
</evidence>
<comment type="similarity">
    <text evidence="3">Belongs to the TRAFAC class myosin-kinesin ATPase superfamily. Myosin family.</text>
</comment>
<dbReference type="GO" id="GO:0005737">
    <property type="term" value="C:cytoplasm"/>
    <property type="evidence" value="ECO:0007669"/>
    <property type="project" value="TreeGrafter"/>
</dbReference>
<reference evidence="7" key="1">
    <citation type="journal article" date="2021" name="Sci. Rep.">
        <title>Diploid genomic architecture of Nitzschia inconspicua, an elite biomass production diatom.</title>
        <authorList>
            <person name="Oliver A."/>
            <person name="Podell S."/>
            <person name="Pinowska A."/>
            <person name="Traller J.C."/>
            <person name="Smith S.R."/>
            <person name="McClure R."/>
            <person name="Beliaev A."/>
            <person name="Bohutskyi P."/>
            <person name="Hill E.A."/>
            <person name="Rabines A."/>
            <person name="Zheng H."/>
            <person name="Allen L.Z."/>
            <person name="Kuo A."/>
            <person name="Grigoriev I.V."/>
            <person name="Allen A.E."/>
            <person name="Hazlebeck D."/>
            <person name="Allen E.E."/>
        </authorList>
    </citation>
    <scope>NUCLEOTIDE SEQUENCE</scope>
    <source>
        <strain evidence="7">Hildebrandi</strain>
    </source>
</reference>
<dbReference type="OrthoDB" id="46642at2759"/>
<accession>A0A9K3Q1C0</accession>
<dbReference type="EMBL" id="JAGRRH010000007">
    <property type="protein sequence ID" value="KAG7367136.1"/>
    <property type="molecule type" value="Genomic_DNA"/>
</dbReference>
<feature type="compositionally biased region" description="Polar residues" evidence="5">
    <location>
        <begin position="95"/>
        <end position="115"/>
    </location>
</feature>
<name>A0A9K3Q1C0_9STRA</name>
<dbReference type="GO" id="GO:0005524">
    <property type="term" value="F:ATP binding"/>
    <property type="evidence" value="ECO:0007669"/>
    <property type="project" value="UniProtKB-UniRule"/>
</dbReference>
<organism evidence="7 8">
    <name type="scientific">Nitzschia inconspicua</name>
    <dbReference type="NCBI Taxonomy" id="303405"/>
    <lineage>
        <taxon>Eukaryota</taxon>
        <taxon>Sar</taxon>
        <taxon>Stramenopiles</taxon>
        <taxon>Ochrophyta</taxon>
        <taxon>Bacillariophyta</taxon>
        <taxon>Bacillariophyceae</taxon>
        <taxon>Bacillariophycidae</taxon>
        <taxon>Bacillariales</taxon>
        <taxon>Bacillariaceae</taxon>
        <taxon>Nitzschia</taxon>
    </lineage>
</organism>
<dbReference type="PROSITE" id="PS51456">
    <property type="entry name" value="MYOSIN_MOTOR"/>
    <property type="match status" value="1"/>
</dbReference>
<feature type="compositionally biased region" description="Acidic residues" evidence="5">
    <location>
        <begin position="122"/>
        <end position="133"/>
    </location>
</feature>
<keyword evidence="4" id="KW-0175">Coiled coil</keyword>
<dbReference type="PANTHER" id="PTHR13140">
    <property type="entry name" value="MYOSIN"/>
    <property type="match status" value="1"/>
</dbReference>
<dbReference type="GO" id="GO:0000146">
    <property type="term" value="F:microfilament motor activity"/>
    <property type="evidence" value="ECO:0007669"/>
    <property type="project" value="TreeGrafter"/>
</dbReference>
<dbReference type="GO" id="GO:0007015">
    <property type="term" value="P:actin filament organization"/>
    <property type="evidence" value="ECO:0007669"/>
    <property type="project" value="TreeGrafter"/>
</dbReference>
<feature type="domain" description="Myosin motor" evidence="6">
    <location>
        <begin position="327"/>
        <end position="1076"/>
    </location>
</feature>
<evidence type="ECO:0000256" key="3">
    <source>
        <dbReference type="PROSITE-ProRule" id="PRU00782"/>
    </source>
</evidence>
<feature type="compositionally biased region" description="Basic and acidic residues" evidence="5">
    <location>
        <begin position="37"/>
        <end position="64"/>
    </location>
</feature>
<dbReference type="SMART" id="SM00242">
    <property type="entry name" value="MYSc"/>
    <property type="match status" value="1"/>
</dbReference>
<dbReference type="GO" id="GO:0016459">
    <property type="term" value="C:myosin complex"/>
    <property type="evidence" value="ECO:0007669"/>
    <property type="project" value="UniProtKB-KW"/>
</dbReference>
<dbReference type="GO" id="GO:0016020">
    <property type="term" value="C:membrane"/>
    <property type="evidence" value="ECO:0007669"/>
    <property type="project" value="TreeGrafter"/>
</dbReference>
<protein>
    <submittedName>
        <fullName evidence="7">Myosin head motor domain containing protein</fullName>
    </submittedName>
</protein>
<keyword evidence="3" id="KW-0518">Myosin</keyword>
<evidence type="ECO:0000259" key="6">
    <source>
        <dbReference type="PROSITE" id="PS51456"/>
    </source>
</evidence>
<feature type="region of interest" description="Actin-binding" evidence="3">
    <location>
        <begin position="942"/>
        <end position="964"/>
    </location>
</feature>
<evidence type="ECO:0000256" key="4">
    <source>
        <dbReference type="SAM" id="Coils"/>
    </source>
</evidence>
<evidence type="ECO:0000313" key="7">
    <source>
        <dbReference type="EMBL" id="KAG7367136.1"/>
    </source>
</evidence>
<dbReference type="Proteomes" id="UP000693970">
    <property type="component" value="Unassembled WGS sequence"/>
</dbReference>
<dbReference type="PANTHER" id="PTHR13140:SF706">
    <property type="entry name" value="DILUTE CLASS UNCONVENTIONAL MYOSIN, ISOFORM C"/>
    <property type="match status" value="1"/>
</dbReference>
<dbReference type="InterPro" id="IPR001609">
    <property type="entry name" value="Myosin_head_motor_dom-like"/>
</dbReference>